<sequence>MFEHFFQCPYCWEEISVLLDPSVRSQTYIEDCENCCNPIEIRVSFENGELTSYEAVNIEQ</sequence>
<gene>
    <name evidence="1" type="ORF">SAMN04488033_12244</name>
</gene>
<dbReference type="Proteomes" id="UP000199116">
    <property type="component" value="Unassembled WGS sequence"/>
</dbReference>
<name>A0A1I2NQY3_9FLAO</name>
<keyword evidence="2" id="KW-1185">Reference proteome</keyword>
<dbReference type="RefSeq" id="WP_093305740.1">
    <property type="nucleotide sequence ID" value="NZ_FOOH01000022.1"/>
</dbReference>
<dbReference type="Pfam" id="PF14255">
    <property type="entry name" value="Zn_ribbon_21"/>
    <property type="match status" value="1"/>
</dbReference>
<dbReference type="AlphaFoldDB" id="A0A1I2NQY3"/>
<organism evidence="1 2">
    <name type="scientific">Salegentibacter agarivorans</name>
    <dbReference type="NCBI Taxonomy" id="345907"/>
    <lineage>
        <taxon>Bacteria</taxon>
        <taxon>Pseudomonadati</taxon>
        <taxon>Bacteroidota</taxon>
        <taxon>Flavobacteriia</taxon>
        <taxon>Flavobacteriales</taxon>
        <taxon>Flavobacteriaceae</taxon>
        <taxon>Salegentibacter</taxon>
    </lineage>
</organism>
<accession>A0A1I2NQY3</accession>
<proteinExistence type="predicted"/>
<protein>
    <submittedName>
        <fullName evidence="1">Cysteine-rich CPXCG</fullName>
    </submittedName>
</protein>
<evidence type="ECO:0000313" key="1">
    <source>
        <dbReference type="EMBL" id="SFG03846.1"/>
    </source>
</evidence>
<evidence type="ECO:0000313" key="2">
    <source>
        <dbReference type="Proteomes" id="UP000199116"/>
    </source>
</evidence>
<reference evidence="2" key="1">
    <citation type="submission" date="2016-10" db="EMBL/GenBank/DDBJ databases">
        <authorList>
            <person name="Varghese N."/>
            <person name="Submissions S."/>
        </authorList>
    </citation>
    <scope>NUCLEOTIDE SEQUENCE [LARGE SCALE GENOMIC DNA]</scope>
    <source>
        <strain evidence="2">DSM 23515</strain>
    </source>
</reference>
<dbReference type="EMBL" id="FOOH01000022">
    <property type="protein sequence ID" value="SFG03846.1"/>
    <property type="molecule type" value="Genomic_DNA"/>
</dbReference>
<dbReference type="InterPro" id="IPR025990">
    <property type="entry name" value="zinc_ribbon_bacterial"/>
</dbReference>